<dbReference type="GO" id="GO:0003700">
    <property type="term" value="F:DNA-binding transcription factor activity"/>
    <property type="evidence" value="ECO:0007669"/>
    <property type="project" value="InterPro"/>
</dbReference>
<reference evidence="5 6" key="1">
    <citation type="submission" date="2019-06" db="EMBL/GenBank/DDBJ databases">
        <title>Sequencing the genomes of 1000 actinobacteria strains.</title>
        <authorList>
            <person name="Klenk H.-P."/>
        </authorList>
    </citation>
    <scope>NUCLEOTIDE SEQUENCE [LARGE SCALE GENOMIC DNA]</scope>
    <source>
        <strain evidence="5 6">DSM 102200</strain>
    </source>
</reference>
<keyword evidence="3" id="KW-0804">Transcription</keyword>
<evidence type="ECO:0000313" key="6">
    <source>
        <dbReference type="Proteomes" id="UP000316096"/>
    </source>
</evidence>
<keyword evidence="2" id="KW-0238">DNA-binding</keyword>
<evidence type="ECO:0000256" key="3">
    <source>
        <dbReference type="ARBA" id="ARBA00023163"/>
    </source>
</evidence>
<accession>A0A543CI11</accession>
<evidence type="ECO:0000256" key="2">
    <source>
        <dbReference type="ARBA" id="ARBA00023125"/>
    </source>
</evidence>
<dbReference type="EMBL" id="VFOZ01000001">
    <property type="protein sequence ID" value="TQL96726.1"/>
    <property type="molecule type" value="Genomic_DNA"/>
</dbReference>
<dbReference type="SUPFAM" id="SSF46785">
    <property type="entry name" value="Winged helix' DNA-binding domain"/>
    <property type="match status" value="1"/>
</dbReference>
<dbReference type="AlphaFoldDB" id="A0A543CI11"/>
<keyword evidence="6" id="KW-1185">Reference proteome</keyword>
<dbReference type="CDD" id="cd07377">
    <property type="entry name" value="WHTH_GntR"/>
    <property type="match status" value="1"/>
</dbReference>
<sequence length="232" mass="25361">MIVLDDGPGSGMLAGLLRDGQPNTSLVDHMVEDIAQQIILGGLRPGADLNSVELARHYGSSRTPVREALLTLQREGLVEIPARRRPRVALMTLDQVRDVYQVRAALRGLVSELIVRSCDEDGLTTLGDWLARLRADAECGDVDAYFWHNVGYHQAEADLAGNRQLARLLGSLSLRILQLHHLSLSAPGRLTRSLNDHERLLNAYADRDAPLAVAITRSIVSSGYQAVESSLS</sequence>
<dbReference type="PROSITE" id="PS50949">
    <property type="entry name" value="HTH_GNTR"/>
    <property type="match status" value="1"/>
</dbReference>
<evidence type="ECO:0000313" key="5">
    <source>
        <dbReference type="EMBL" id="TQL96726.1"/>
    </source>
</evidence>
<dbReference type="GO" id="GO:0003677">
    <property type="term" value="F:DNA binding"/>
    <property type="evidence" value="ECO:0007669"/>
    <property type="project" value="UniProtKB-KW"/>
</dbReference>
<dbReference type="Pfam" id="PF07729">
    <property type="entry name" value="FCD"/>
    <property type="match status" value="1"/>
</dbReference>
<gene>
    <name evidence="5" type="ORF">FB559_2277</name>
</gene>
<dbReference type="PANTHER" id="PTHR43537:SF24">
    <property type="entry name" value="GLUCONATE OPERON TRANSCRIPTIONAL REPRESSOR"/>
    <property type="match status" value="1"/>
</dbReference>
<comment type="caution">
    <text evidence="5">The sequence shown here is derived from an EMBL/GenBank/DDBJ whole genome shotgun (WGS) entry which is preliminary data.</text>
</comment>
<name>A0A543CI11_9ACTN</name>
<dbReference type="SMART" id="SM00345">
    <property type="entry name" value="HTH_GNTR"/>
    <property type="match status" value="1"/>
</dbReference>
<dbReference type="Pfam" id="PF00392">
    <property type="entry name" value="GntR"/>
    <property type="match status" value="1"/>
</dbReference>
<dbReference type="InterPro" id="IPR036390">
    <property type="entry name" value="WH_DNA-bd_sf"/>
</dbReference>
<dbReference type="Proteomes" id="UP000316096">
    <property type="component" value="Unassembled WGS sequence"/>
</dbReference>
<dbReference type="InterPro" id="IPR011711">
    <property type="entry name" value="GntR_C"/>
</dbReference>
<dbReference type="InterPro" id="IPR036388">
    <property type="entry name" value="WH-like_DNA-bd_sf"/>
</dbReference>
<dbReference type="PANTHER" id="PTHR43537">
    <property type="entry name" value="TRANSCRIPTIONAL REGULATOR, GNTR FAMILY"/>
    <property type="match status" value="1"/>
</dbReference>
<dbReference type="SUPFAM" id="SSF48008">
    <property type="entry name" value="GntR ligand-binding domain-like"/>
    <property type="match status" value="1"/>
</dbReference>
<evidence type="ECO:0000259" key="4">
    <source>
        <dbReference type="PROSITE" id="PS50949"/>
    </source>
</evidence>
<evidence type="ECO:0000256" key="1">
    <source>
        <dbReference type="ARBA" id="ARBA00023015"/>
    </source>
</evidence>
<dbReference type="InterPro" id="IPR000524">
    <property type="entry name" value="Tscrpt_reg_HTH_GntR"/>
</dbReference>
<dbReference type="RefSeq" id="WP_221639973.1">
    <property type="nucleotide sequence ID" value="NZ_VFOZ01000001.1"/>
</dbReference>
<dbReference type="SMART" id="SM00895">
    <property type="entry name" value="FCD"/>
    <property type="match status" value="1"/>
</dbReference>
<dbReference type="Gene3D" id="1.20.120.530">
    <property type="entry name" value="GntR ligand-binding domain-like"/>
    <property type="match status" value="1"/>
</dbReference>
<proteinExistence type="predicted"/>
<keyword evidence="1" id="KW-0805">Transcription regulation</keyword>
<protein>
    <submittedName>
        <fullName evidence="5">GntR family transcriptional regulator</fullName>
    </submittedName>
</protein>
<dbReference type="Gene3D" id="1.10.10.10">
    <property type="entry name" value="Winged helix-like DNA-binding domain superfamily/Winged helix DNA-binding domain"/>
    <property type="match status" value="1"/>
</dbReference>
<dbReference type="InterPro" id="IPR008920">
    <property type="entry name" value="TF_FadR/GntR_C"/>
</dbReference>
<organism evidence="5 6">
    <name type="scientific">Actinoallomurus bryophytorum</name>
    <dbReference type="NCBI Taxonomy" id="1490222"/>
    <lineage>
        <taxon>Bacteria</taxon>
        <taxon>Bacillati</taxon>
        <taxon>Actinomycetota</taxon>
        <taxon>Actinomycetes</taxon>
        <taxon>Streptosporangiales</taxon>
        <taxon>Thermomonosporaceae</taxon>
        <taxon>Actinoallomurus</taxon>
    </lineage>
</organism>
<feature type="domain" description="HTH gntR-type" evidence="4">
    <location>
        <begin position="24"/>
        <end position="91"/>
    </location>
</feature>